<reference evidence="2" key="2">
    <citation type="journal article" date="2022" name="Microbiol. Resour. Announc.">
        <title>Whole-Genome Sequence of Entomortierella parvispora E1425, a Mucoromycotan Fungus Associated with Burkholderiaceae-Related Endosymbiotic Bacteria.</title>
        <authorList>
            <person name="Herlambang A."/>
            <person name="Guo Y."/>
            <person name="Takashima Y."/>
            <person name="Narisawa K."/>
            <person name="Ohta H."/>
            <person name="Nishizawa T."/>
        </authorList>
    </citation>
    <scope>NUCLEOTIDE SEQUENCE</scope>
    <source>
        <strain evidence="2">E1425</strain>
    </source>
</reference>
<evidence type="ECO:0000313" key="3">
    <source>
        <dbReference type="Proteomes" id="UP000827284"/>
    </source>
</evidence>
<accession>A0A9P3LWG9</accession>
<protein>
    <submittedName>
        <fullName evidence="2">Uncharacterized protein</fullName>
    </submittedName>
</protein>
<proteinExistence type="predicted"/>
<gene>
    <name evidence="2" type="ORF">EMPS_05402</name>
</gene>
<keyword evidence="3" id="KW-1185">Reference proteome</keyword>
<organism evidence="2 3">
    <name type="scientific">Entomortierella parvispora</name>
    <dbReference type="NCBI Taxonomy" id="205924"/>
    <lineage>
        <taxon>Eukaryota</taxon>
        <taxon>Fungi</taxon>
        <taxon>Fungi incertae sedis</taxon>
        <taxon>Mucoromycota</taxon>
        <taxon>Mortierellomycotina</taxon>
        <taxon>Mortierellomycetes</taxon>
        <taxon>Mortierellales</taxon>
        <taxon>Mortierellaceae</taxon>
        <taxon>Entomortierella</taxon>
    </lineage>
</organism>
<evidence type="ECO:0000313" key="2">
    <source>
        <dbReference type="EMBL" id="GJJ73044.1"/>
    </source>
</evidence>
<feature type="compositionally biased region" description="Low complexity" evidence="1">
    <location>
        <begin position="172"/>
        <end position="192"/>
    </location>
</feature>
<dbReference type="AlphaFoldDB" id="A0A9P3LWG9"/>
<reference evidence="2" key="1">
    <citation type="submission" date="2021-11" db="EMBL/GenBank/DDBJ databases">
        <authorList>
            <person name="Herlambang A."/>
            <person name="Guo Y."/>
            <person name="Takashima Y."/>
            <person name="Nishizawa T."/>
        </authorList>
    </citation>
    <scope>NUCLEOTIDE SEQUENCE</scope>
    <source>
        <strain evidence="2">E1425</strain>
    </source>
</reference>
<dbReference type="OrthoDB" id="2447334at2759"/>
<sequence length="568" mass="63479">MTKRQANTEERSKARKSTRLSLRLDEAHELQRIIVVGAFGRPSATRLSAVDYVLSIRLAQAVRKENMAEYIRSHHPYVKPTTINELWLKLQRYFSAENQENLETQMAPKMAITSMIAAFTGTARCIVDIPSLRLLSAEMQLALPKALKALRQLPQPQQLQESSPTAAGSITGGRNSRHSSSGTSSGSSSNSKLSPSALSHLLMNFTENANKFFGEPWVLSSGTTVDDVLVAWARKTANERLTESELHSFVIADVEDVLIAFENEKDKVEARAVLEARPGDPFQELTHSERAYLELFAKGPREVGELLDNGWKDISLNPPESNPDNDFRKLVYHWMTQLHIVYQKNNYQLPSGESEGWFLNMLWGPMALVLSAEEELHYKHGEYCSASSSLRKAIDREYSQRQAVGRKADGMVLGASTGLEICVLEAAKKDAGPRSIKALHDTLKIGKFTKDMVDVMRAKVPEAVYPQLVAYGLRLAAGSMHLYTLRQRDGRFDQLFYETSVSFPPKWTKITAEEITAVIGQVMILRKELTTYSTNIATWKKGHKPALAVIRPVVPTLSTPVNSPRLLK</sequence>
<name>A0A9P3LWG9_9FUNG</name>
<evidence type="ECO:0000256" key="1">
    <source>
        <dbReference type="SAM" id="MobiDB-lite"/>
    </source>
</evidence>
<dbReference type="Proteomes" id="UP000827284">
    <property type="component" value="Unassembled WGS sequence"/>
</dbReference>
<comment type="caution">
    <text evidence="2">The sequence shown here is derived from an EMBL/GenBank/DDBJ whole genome shotgun (WGS) entry which is preliminary data.</text>
</comment>
<dbReference type="EMBL" id="BQFW01000007">
    <property type="protein sequence ID" value="GJJ73044.1"/>
    <property type="molecule type" value="Genomic_DNA"/>
</dbReference>
<feature type="region of interest" description="Disordered" evidence="1">
    <location>
        <begin position="154"/>
        <end position="192"/>
    </location>
</feature>